<dbReference type="SUPFAM" id="SSF52540">
    <property type="entry name" value="P-loop containing nucleoside triphosphate hydrolases"/>
    <property type="match status" value="1"/>
</dbReference>
<gene>
    <name evidence="14" type="ORF">CDD80_1975</name>
</gene>
<dbReference type="SUPFAM" id="SSF75553">
    <property type="entry name" value="Smc hinge domain"/>
    <property type="match status" value="1"/>
</dbReference>
<dbReference type="Proteomes" id="UP000226431">
    <property type="component" value="Unassembled WGS sequence"/>
</dbReference>
<dbReference type="GO" id="GO:0051301">
    <property type="term" value="P:cell division"/>
    <property type="evidence" value="ECO:0007669"/>
    <property type="project" value="UniProtKB-KW"/>
</dbReference>
<keyword evidence="4" id="KW-0547">Nucleotide-binding</keyword>
<protein>
    <recommendedName>
        <fullName evidence="11">Structural maintenance of chromosomes protein</fullName>
    </recommendedName>
</protein>
<dbReference type="EMBL" id="NJES01000019">
    <property type="protein sequence ID" value="PHH80336.1"/>
    <property type="molecule type" value="Genomic_DNA"/>
</dbReference>
<evidence type="ECO:0000313" key="15">
    <source>
        <dbReference type="Proteomes" id="UP000226431"/>
    </source>
</evidence>
<keyword evidence="3" id="KW-0132">Cell division</keyword>
<dbReference type="GO" id="GO:0031981">
    <property type="term" value="C:nuclear lumen"/>
    <property type="evidence" value="ECO:0007669"/>
    <property type="project" value="UniProtKB-ARBA"/>
</dbReference>
<comment type="subcellular location">
    <subcellularLocation>
        <location evidence="1 11">Nucleus</location>
    </subcellularLocation>
</comment>
<dbReference type="InterPro" id="IPR027417">
    <property type="entry name" value="P-loop_NTPase"/>
</dbReference>
<dbReference type="InterPro" id="IPR036277">
    <property type="entry name" value="SMC_hinge_sf"/>
</dbReference>
<evidence type="ECO:0000256" key="4">
    <source>
        <dbReference type="ARBA" id="ARBA00022741"/>
    </source>
</evidence>
<dbReference type="Gene3D" id="3.30.70.1620">
    <property type="match status" value="1"/>
</dbReference>
<dbReference type="GO" id="GO:0000793">
    <property type="term" value="C:condensed chromosome"/>
    <property type="evidence" value="ECO:0007669"/>
    <property type="project" value="UniProtKB-ARBA"/>
</dbReference>
<evidence type="ECO:0000256" key="11">
    <source>
        <dbReference type="PIRNR" id="PIRNR005719"/>
    </source>
</evidence>
<evidence type="ECO:0000256" key="2">
    <source>
        <dbReference type="ARBA" id="ARBA00005231"/>
    </source>
</evidence>
<comment type="similarity">
    <text evidence="2">Belongs to the SMC family. SMC2 subfamily.</text>
</comment>
<dbReference type="PANTHER" id="PTHR43977">
    <property type="entry name" value="STRUCTURAL MAINTENANCE OF CHROMOSOMES PROTEIN 3"/>
    <property type="match status" value="1"/>
</dbReference>
<dbReference type="Gene3D" id="1.10.287.1490">
    <property type="match status" value="1"/>
</dbReference>
<dbReference type="Gene3D" id="3.40.50.300">
    <property type="entry name" value="P-loop containing nucleotide triphosphate hydrolases"/>
    <property type="match status" value="2"/>
</dbReference>
<dbReference type="PIRSF" id="PIRSF005719">
    <property type="entry name" value="SMC"/>
    <property type="match status" value="1"/>
</dbReference>
<dbReference type="InterPro" id="IPR003395">
    <property type="entry name" value="RecF/RecN/SMC_N"/>
</dbReference>
<dbReference type="GO" id="GO:0005524">
    <property type="term" value="F:ATP binding"/>
    <property type="evidence" value="ECO:0007669"/>
    <property type="project" value="UniProtKB-KW"/>
</dbReference>
<dbReference type="OrthoDB" id="10255539at2759"/>
<dbReference type="FunFam" id="3.40.50.300:FF:000278">
    <property type="entry name" value="Structural maintenance of chromosomes 2"/>
    <property type="match status" value="1"/>
</dbReference>
<keyword evidence="15" id="KW-1185">Reference proteome</keyword>
<accession>A0A2C5ZJZ6</accession>
<keyword evidence="10" id="KW-0131">Cell cycle</keyword>
<dbReference type="InterPro" id="IPR010935">
    <property type="entry name" value="SMC_hinge"/>
</dbReference>
<evidence type="ECO:0000313" key="14">
    <source>
        <dbReference type="EMBL" id="PHH80336.1"/>
    </source>
</evidence>
<keyword evidence="6" id="KW-0067">ATP-binding</keyword>
<feature type="coiled-coil region" evidence="12">
    <location>
        <begin position="243"/>
        <end position="503"/>
    </location>
</feature>
<evidence type="ECO:0000256" key="12">
    <source>
        <dbReference type="SAM" id="Coils"/>
    </source>
</evidence>
<dbReference type="Gene3D" id="1.20.1060.20">
    <property type="match status" value="1"/>
</dbReference>
<dbReference type="GO" id="GO:0000796">
    <property type="term" value="C:condensin complex"/>
    <property type="evidence" value="ECO:0007669"/>
    <property type="project" value="UniProtKB-ARBA"/>
</dbReference>
<evidence type="ECO:0000256" key="3">
    <source>
        <dbReference type="ARBA" id="ARBA00022618"/>
    </source>
</evidence>
<organism evidence="14 15">
    <name type="scientific">Ophiocordyceps camponoti-rufipedis</name>
    <dbReference type="NCBI Taxonomy" id="2004952"/>
    <lineage>
        <taxon>Eukaryota</taxon>
        <taxon>Fungi</taxon>
        <taxon>Dikarya</taxon>
        <taxon>Ascomycota</taxon>
        <taxon>Pezizomycotina</taxon>
        <taxon>Sordariomycetes</taxon>
        <taxon>Hypocreomycetidae</taxon>
        <taxon>Hypocreales</taxon>
        <taxon>Ophiocordycipitaceae</taxon>
        <taxon>Ophiocordyceps</taxon>
    </lineage>
</organism>
<feature type="coiled-coil region" evidence="12">
    <location>
        <begin position="676"/>
        <end position="862"/>
    </location>
</feature>
<name>A0A2C5ZJZ6_9HYPO</name>
<dbReference type="GO" id="GO:0007076">
    <property type="term" value="P:mitotic chromosome condensation"/>
    <property type="evidence" value="ECO:0007669"/>
    <property type="project" value="UniProtKB-ARBA"/>
</dbReference>
<evidence type="ECO:0000256" key="7">
    <source>
        <dbReference type="ARBA" id="ARBA00023054"/>
    </source>
</evidence>
<dbReference type="CDD" id="cd03273">
    <property type="entry name" value="ABC_SMC2_euk"/>
    <property type="match status" value="1"/>
</dbReference>
<dbReference type="FunFam" id="3.40.50.300:FF:000385">
    <property type="entry name" value="Structural maintenance of chromosomes 2"/>
    <property type="match status" value="1"/>
</dbReference>
<dbReference type="AlphaFoldDB" id="A0A2C5ZJZ6"/>
<evidence type="ECO:0000256" key="1">
    <source>
        <dbReference type="ARBA" id="ARBA00004123"/>
    </source>
</evidence>
<reference evidence="14 15" key="1">
    <citation type="submission" date="2017-06" db="EMBL/GenBank/DDBJ databases">
        <title>Ant-infecting Ophiocordyceps genomes reveal a high diversity of potential behavioral manipulation genes and a possible major role for enterotoxins.</title>
        <authorList>
            <person name="De Bekker C."/>
            <person name="Evans H.C."/>
            <person name="Brachmann A."/>
            <person name="Hughes D.P."/>
        </authorList>
    </citation>
    <scope>NUCLEOTIDE SEQUENCE [LARGE SCALE GENOMIC DNA]</scope>
    <source>
        <strain evidence="14 15">Map16</strain>
    </source>
</reference>
<comment type="caution">
    <text evidence="14">The sequence shown here is derived from an EMBL/GenBank/DDBJ whole genome shotgun (WGS) entry which is preliminary data.</text>
</comment>
<dbReference type="InterPro" id="IPR027120">
    <property type="entry name" value="Smc2_ABC"/>
</dbReference>
<dbReference type="Pfam" id="PF06470">
    <property type="entry name" value="SMC_hinge"/>
    <property type="match status" value="1"/>
</dbReference>
<proteinExistence type="inferred from homology"/>
<keyword evidence="9 11" id="KW-0539">Nucleus</keyword>
<evidence type="ECO:0000256" key="10">
    <source>
        <dbReference type="ARBA" id="ARBA00023306"/>
    </source>
</evidence>
<dbReference type="GO" id="GO:0016887">
    <property type="term" value="F:ATP hydrolysis activity"/>
    <property type="evidence" value="ECO:0007669"/>
    <property type="project" value="InterPro"/>
</dbReference>
<evidence type="ECO:0000256" key="9">
    <source>
        <dbReference type="ARBA" id="ARBA00023242"/>
    </source>
</evidence>
<dbReference type="InterPro" id="IPR024704">
    <property type="entry name" value="SMC"/>
</dbReference>
<keyword evidence="8" id="KW-0226">DNA condensation</keyword>
<dbReference type="FunFam" id="1.20.1060.20:FF:000005">
    <property type="entry name" value="Structural maintenance of chromosomes 2"/>
    <property type="match status" value="1"/>
</dbReference>
<evidence type="ECO:0000256" key="5">
    <source>
        <dbReference type="ARBA" id="ARBA00022776"/>
    </source>
</evidence>
<evidence type="ECO:0000256" key="8">
    <source>
        <dbReference type="ARBA" id="ARBA00023067"/>
    </source>
</evidence>
<evidence type="ECO:0000259" key="13">
    <source>
        <dbReference type="SMART" id="SM00968"/>
    </source>
</evidence>
<sequence>MRVVEVIIDGFKSYAVRTIISGWDESFNSITGLNGSGKSNILDAICFVLGITNMSTVRAQNLQDLIYKRGQAGVTKASVTIVFENRDKKKSPIGFEQYVAISVTRQIVLGGTSKYLINGHRAQQQTVQNLFQSVQLNINNPNFLIMQGRITKVLNMKAVEILAMIEEAAGTRMFEDRRDKALKTMAKKELKLQELRELLKDEIEPKLEKLRTEKRAFLDFQQTQNDLERLTRLVVAYDYVRCQEKLKQSAADLEGKKQRQKDLESAVTRLRSEISHLEEDIGRVRAERDKELRKGGKAQALEEAVKKQANELVRLATVMDLKNTSLAEETEKKKAVEKTVSEMEAALKVKTAAFETAQSTYTAAKDELQKQSHEVESKEELLQTLQTGVASKNGQDNGYQGQLQDARNRATAAATEQEQAKIKINHLQSRLKEEEPRAKKAKEQNAGLLRDLDGMRSQARKLESELGKLGLQPGRGEDLYKQESDLKETVRGLREEADKVKRQVANLDFSYTDPVAGFDRSKVKGLVAQLFTLGEQHTRAGTALEICAGGRLYNVVVDSEVTGTQLLQRGKLRKRVTIIPLNKIAAFKASAQTLAMAQRMAPGKVDLALSLVGYDDEVSAAMEYVFGNTLVCADAETAKRVTFDPNIRMRSITLEGDAYDPSGTLSGGSAPSSSGVLVTLQKLNSLTRRLEEAEKSLCEVQASIARDKSKLDQARRIEQDLDLKTHEIKLAEDQISNNSSSSIIQEVDKIKTTMAELRTSIEEAKARQSGANAQAKQIEKDINEFDTNKDAKLIQLQKSLDKLRASLDKDSATVKALQKELQGAQLDVEQVGTDLSAARDQLQEADMAIRAQQRDVEGLAQQRSQVSETHDAAQAQLDDERAKLHLFDDELRALDEAVRSKNARIAEDGLEMQKLGHQLERFHKERQAAADNVSRLESEHEWIADEKDKLGRPGTAYDFQGQNIGECKATLRNLTDRFQGMRKKINPKVMNMIDSVEKKEVSLKHMVKTVIRDKRKIEETIVSLDEYKKKALHKTWEKVNGDFGNIFSELLPGGSFAKLDPPEGKTISDGLEVKVCLGKVWKQSLTELSGGQRSLVALSLIMALLQFKPAPMYILDEVDAALDLSHTQNIGRLIRTRFKGSQFIVVSLKDGMFQNANRIFRTRFSEGTSMVQALTPADLK</sequence>
<dbReference type="STRING" id="2004952.A0A2C5ZJZ6"/>
<keyword evidence="7 12" id="KW-0175">Coiled coil</keyword>
<feature type="domain" description="SMC hinge" evidence="13">
    <location>
        <begin position="521"/>
        <end position="642"/>
    </location>
</feature>
<dbReference type="SMART" id="SM00968">
    <property type="entry name" value="SMC_hinge"/>
    <property type="match status" value="1"/>
</dbReference>
<keyword evidence="5" id="KW-0498">Mitosis</keyword>
<evidence type="ECO:0000256" key="6">
    <source>
        <dbReference type="ARBA" id="ARBA00022840"/>
    </source>
</evidence>
<dbReference type="Pfam" id="PF02463">
    <property type="entry name" value="SMC_N"/>
    <property type="match status" value="1"/>
</dbReference>